<proteinExistence type="inferred from homology"/>
<name>A0A1J7CD64_9ACTN</name>
<dbReference type="InterPro" id="IPR001451">
    <property type="entry name" value="Hexapep"/>
</dbReference>
<keyword evidence="4" id="KW-1185">Reference proteome</keyword>
<dbReference type="PANTHER" id="PTHR23416">
    <property type="entry name" value="SIALIC ACID SYNTHASE-RELATED"/>
    <property type="match status" value="1"/>
</dbReference>
<dbReference type="SUPFAM" id="SSF51161">
    <property type="entry name" value="Trimeric LpxA-like enzymes"/>
    <property type="match status" value="1"/>
</dbReference>
<evidence type="ECO:0000313" key="4">
    <source>
        <dbReference type="Proteomes" id="UP000243342"/>
    </source>
</evidence>
<dbReference type="Pfam" id="PF00132">
    <property type="entry name" value="Hexapep"/>
    <property type="match status" value="1"/>
</dbReference>
<gene>
    <name evidence="3" type="ORF">BIV57_10140</name>
</gene>
<dbReference type="GO" id="GO:0008374">
    <property type="term" value="F:O-acyltransferase activity"/>
    <property type="evidence" value="ECO:0007669"/>
    <property type="project" value="TreeGrafter"/>
</dbReference>
<dbReference type="CDD" id="cd04647">
    <property type="entry name" value="LbH_MAT_like"/>
    <property type="match status" value="1"/>
</dbReference>
<dbReference type="STRING" id="1428644.BIV57_10140"/>
<organism evidence="3 4">
    <name type="scientific">Mangrovactinospora gilvigrisea</name>
    <dbReference type="NCBI Taxonomy" id="1428644"/>
    <lineage>
        <taxon>Bacteria</taxon>
        <taxon>Bacillati</taxon>
        <taxon>Actinomycetota</taxon>
        <taxon>Actinomycetes</taxon>
        <taxon>Kitasatosporales</taxon>
        <taxon>Streptomycetaceae</taxon>
        <taxon>Mangrovactinospora</taxon>
    </lineage>
</organism>
<reference evidence="3 4" key="1">
    <citation type="submission" date="2016-10" db="EMBL/GenBank/DDBJ databases">
        <title>Genome sequence of Streptomyces gilvigriseus MUSC 26.</title>
        <authorList>
            <person name="Lee L.-H."/>
            <person name="Ser H.-L."/>
        </authorList>
    </citation>
    <scope>NUCLEOTIDE SEQUENCE [LARGE SCALE GENOMIC DNA]</scope>
    <source>
        <strain evidence="3 4">MUSC 26</strain>
    </source>
</reference>
<accession>A0A1J7CD64</accession>
<evidence type="ECO:0000256" key="1">
    <source>
        <dbReference type="ARBA" id="ARBA00007274"/>
    </source>
</evidence>
<dbReference type="EMBL" id="MLCF01000047">
    <property type="protein sequence ID" value="OIV37610.1"/>
    <property type="molecule type" value="Genomic_DNA"/>
</dbReference>
<sequence>MGTLHPGRGPLRRTVRTALERAASSAVHRTERLVRRVGAITAERPGGHRFGRLDGGTTLAWPQGTLFGERWISIGAYCVVAEQVTLTAGLAPGDELDSEDPILEIGDGCVIGRGSHLVGRTGIALGDHVYLGPGVYITDHNHTYTDTAAPIGTQWPVFAPVRIGAGSWLGANAVVLPGTVLGRNTVVAAGCIVRGEFPDHAVLAGVPARMVRRYDPAEGWVPPLGNG</sequence>
<dbReference type="Proteomes" id="UP000243342">
    <property type="component" value="Unassembled WGS sequence"/>
</dbReference>
<keyword evidence="2 3" id="KW-0808">Transferase</keyword>
<dbReference type="Gene3D" id="2.160.10.10">
    <property type="entry name" value="Hexapeptide repeat proteins"/>
    <property type="match status" value="1"/>
</dbReference>
<evidence type="ECO:0000313" key="3">
    <source>
        <dbReference type="EMBL" id="OIV37610.1"/>
    </source>
</evidence>
<dbReference type="InterPro" id="IPR011004">
    <property type="entry name" value="Trimer_LpxA-like_sf"/>
</dbReference>
<dbReference type="RefSeq" id="WP_071656427.1">
    <property type="nucleotide sequence ID" value="NZ_MLCF01000047.1"/>
</dbReference>
<dbReference type="GO" id="GO:0005829">
    <property type="term" value="C:cytosol"/>
    <property type="evidence" value="ECO:0007669"/>
    <property type="project" value="TreeGrafter"/>
</dbReference>
<comment type="caution">
    <text evidence="3">The sequence shown here is derived from an EMBL/GenBank/DDBJ whole genome shotgun (WGS) entry which is preliminary data.</text>
</comment>
<evidence type="ECO:0000256" key="2">
    <source>
        <dbReference type="ARBA" id="ARBA00022679"/>
    </source>
</evidence>
<keyword evidence="3" id="KW-0012">Acyltransferase</keyword>
<dbReference type="InterPro" id="IPR051159">
    <property type="entry name" value="Hexapeptide_acetyltransf"/>
</dbReference>
<protein>
    <submittedName>
        <fullName evidence="3">Acyltransferase</fullName>
    </submittedName>
</protein>
<dbReference type="AlphaFoldDB" id="A0A1J7CD64"/>
<dbReference type="OrthoDB" id="2643438at2"/>
<comment type="similarity">
    <text evidence="1">Belongs to the transferase hexapeptide repeat family.</text>
</comment>
<dbReference type="PANTHER" id="PTHR23416:SF23">
    <property type="entry name" value="ACETYLTRANSFERASE C18B11.09C-RELATED"/>
    <property type="match status" value="1"/>
</dbReference>
<dbReference type="Pfam" id="PF14602">
    <property type="entry name" value="Hexapep_2"/>
    <property type="match status" value="1"/>
</dbReference>